<reference evidence="6" key="1">
    <citation type="submission" date="2025-08" db="UniProtKB">
        <authorList>
            <consortium name="RefSeq"/>
        </authorList>
    </citation>
    <scope>IDENTIFICATION</scope>
    <source>
        <tissue evidence="6">Whole insect</tissue>
    </source>
</reference>
<dbReference type="InterPro" id="IPR050549">
    <property type="entry name" value="MFS_Trehalose_Transporter"/>
</dbReference>
<evidence type="ECO:0000256" key="2">
    <source>
        <dbReference type="ARBA" id="ARBA00022692"/>
    </source>
</evidence>
<dbReference type="PANTHER" id="PTHR48021">
    <property type="match status" value="1"/>
</dbReference>
<evidence type="ECO:0000313" key="6">
    <source>
        <dbReference type="RefSeq" id="XP_028155387.1"/>
    </source>
</evidence>
<comment type="subcellular location">
    <subcellularLocation>
        <location evidence="1">Membrane</location>
    </subcellularLocation>
</comment>
<dbReference type="Gene3D" id="1.20.1250.20">
    <property type="entry name" value="MFS general substrate transporter like domains"/>
    <property type="match status" value="1"/>
</dbReference>
<evidence type="ECO:0000256" key="3">
    <source>
        <dbReference type="ARBA" id="ARBA00022989"/>
    </source>
</evidence>
<proteinExistence type="predicted"/>
<dbReference type="Pfam" id="PF00083">
    <property type="entry name" value="Sugar_tr"/>
    <property type="match status" value="2"/>
</dbReference>
<feature type="transmembrane region" description="Helical" evidence="5">
    <location>
        <begin position="84"/>
        <end position="110"/>
    </location>
</feature>
<organism evidence="6">
    <name type="scientific">Diabrotica virgifera virgifera</name>
    <name type="common">western corn rootworm</name>
    <dbReference type="NCBI Taxonomy" id="50390"/>
    <lineage>
        <taxon>Eukaryota</taxon>
        <taxon>Metazoa</taxon>
        <taxon>Ecdysozoa</taxon>
        <taxon>Arthropoda</taxon>
        <taxon>Hexapoda</taxon>
        <taxon>Insecta</taxon>
        <taxon>Pterygota</taxon>
        <taxon>Neoptera</taxon>
        <taxon>Endopterygota</taxon>
        <taxon>Coleoptera</taxon>
        <taxon>Polyphaga</taxon>
        <taxon>Cucujiformia</taxon>
        <taxon>Chrysomeloidea</taxon>
        <taxon>Chrysomelidae</taxon>
        <taxon>Galerucinae</taxon>
        <taxon>Diabroticina</taxon>
        <taxon>Diabroticites</taxon>
        <taxon>Diabrotica</taxon>
    </lineage>
</organism>
<feature type="transmembrane region" description="Helical" evidence="5">
    <location>
        <begin position="152"/>
        <end position="172"/>
    </location>
</feature>
<sequence length="241" mass="26866">QEGPAKKSLQSYRPLGHDIETEIIEIKAQITEQQQGRLLDVIQTKKFAKSLFMGCMLVIFQQFTGVNCILMYSQRIFELTSASFTPSICSIILGSMQLTSGALCPVLVNFFNKKTIFTGSAIGMIISHYNSGFGALCWVVASEVYPARVKSLALSFTIFIFYVMGFFIAKYFQAVVESVGIGSLFYFFSGCCVVAIVFIHVFVVETRDKSLEEIQDMLGVPKILKEKNVDNTAMKSPVDKF</sequence>
<keyword evidence="4 5" id="KW-0472">Membrane</keyword>
<feature type="transmembrane region" description="Helical" evidence="5">
    <location>
        <begin position="51"/>
        <end position="72"/>
    </location>
</feature>
<gene>
    <name evidence="6" type="primary">LOC114349211</name>
</gene>
<dbReference type="InterPro" id="IPR005828">
    <property type="entry name" value="MFS_sugar_transport-like"/>
</dbReference>
<evidence type="ECO:0000256" key="5">
    <source>
        <dbReference type="SAM" id="Phobius"/>
    </source>
</evidence>
<dbReference type="GO" id="GO:0016020">
    <property type="term" value="C:membrane"/>
    <property type="evidence" value="ECO:0007669"/>
    <property type="project" value="UniProtKB-SubCell"/>
</dbReference>
<dbReference type="InterPro" id="IPR036259">
    <property type="entry name" value="MFS_trans_sf"/>
</dbReference>
<dbReference type="InParanoid" id="A0A6P7H9R4"/>
<protein>
    <submittedName>
        <fullName evidence="6">Facilitated trehalose transporter Tret1-2 homolog</fullName>
    </submittedName>
</protein>
<name>A0A6P7H9R4_DIAVI</name>
<dbReference type="SUPFAM" id="SSF103473">
    <property type="entry name" value="MFS general substrate transporter"/>
    <property type="match status" value="1"/>
</dbReference>
<feature type="transmembrane region" description="Helical" evidence="5">
    <location>
        <begin position="116"/>
        <end position="140"/>
    </location>
</feature>
<feature type="non-terminal residue" evidence="6">
    <location>
        <position position="1"/>
    </location>
</feature>
<keyword evidence="2 5" id="KW-0812">Transmembrane</keyword>
<dbReference type="AlphaFoldDB" id="A0A6P7H9R4"/>
<keyword evidence="3 5" id="KW-1133">Transmembrane helix</keyword>
<feature type="transmembrane region" description="Helical" evidence="5">
    <location>
        <begin position="184"/>
        <end position="204"/>
    </location>
</feature>
<dbReference type="GO" id="GO:0022857">
    <property type="term" value="F:transmembrane transporter activity"/>
    <property type="evidence" value="ECO:0007669"/>
    <property type="project" value="InterPro"/>
</dbReference>
<accession>A0A6P7H9R4</accession>
<dbReference type="RefSeq" id="XP_028155387.1">
    <property type="nucleotide sequence ID" value="XM_028299586.1"/>
</dbReference>
<evidence type="ECO:0000256" key="1">
    <source>
        <dbReference type="ARBA" id="ARBA00004370"/>
    </source>
</evidence>
<evidence type="ECO:0000256" key="4">
    <source>
        <dbReference type="ARBA" id="ARBA00023136"/>
    </source>
</evidence>
<dbReference type="PANTHER" id="PTHR48021:SF47">
    <property type="entry name" value="GH17672P"/>
    <property type="match status" value="1"/>
</dbReference>